<proteinExistence type="predicted"/>
<dbReference type="AlphaFoldDB" id="A0A139KRJ3"/>
<evidence type="ECO:0000313" key="4">
    <source>
        <dbReference type="Proteomes" id="UP000435985"/>
    </source>
</evidence>
<dbReference type="InterPro" id="IPR005077">
    <property type="entry name" value="Peptidase_C11"/>
</dbReference>
<name>A0A139KRJ3_BACOV</name>
<dbReference type="STRING" id="28116.Bovatus_01328"/>
<accession>A0A139KRJ3</accession>
<keyword evidence="5" id="KW-1185">Reference proteome</keyword>
<comment type="caution">
    <text evidence="3">The sequence shown here is derived from an EMBL/GenBank/DDBJ whole genome shotgun (WGS) entry which is preliminary data.</text>
</comment>
<dbReference type="Proteomes" id="UP000473905">
    <property type="component" value="Unassembled WGS sequence"/>
</dbReference>
<dbReference type="EMBL" id="VWFO01000029">
    <property type="protein sequence ID" value="KAA4662325.1"/>
    <property type="molecule type" value="Genomic_DNA"/>
</dbReference>
<protein>
    <submittedName>
        <fullName evidence="3">Uncharacterized protein</fullName>
    </submittedName>
</protein>
<feature type="chain" id="PRO_5044548587" evidence="1">
    <location>
        <begin position="20"/>
        <end position="397"/>
    </location>
</feature>
<sequence>MKKIKIFSLFVCLAMLVIACHNDDDERGVQMRTVLVYIAGDNSLRSFATEDLAEMTEGMQSVDDNSYNLLVYIDTGSSPKLIRLKKDKKKNVVQEELIATYEGRNSVDVSKMKEVINTAFSEYPAQSYGLVLWSHGEGWLAKSQNKTRWWGQDGGSNYMDISELKDVLRNAPHLSFLLFDACFMQSVEVVYELKEHADYIIGSPTEIPAPGAPYQKVVPAMFANNASATDIAKAYFEFYADENLYTGKLPYNWGLGDPWTAGVSVSVVNTSMLEQLAKSSSEIILKYIKGRQAIATSGILCYDCRSSKYYYDFDGLIRSLGSETSEYEAWKAAYDAAVVYWKTTPNNYSSYGGSFSMNGSAGLSTYIFRQSYEEEINPFYRQSIQWYSAAGWDETGW</sequence>
<gene>
    <name evidence="3" type="ORF">F3B98_19635</name>
    <name evidence="2" type="ORF">F3D66_15480</name>
</gene>
<dbReference type="Gene3D" id="3.40.50.11970">
    <property type="match status" value="1"/>
</dbReference>
<dbReference type="PROSITE" id="PS51257">
    <property type="entry name" value="PROKAR_LIPOPROTEIN"/>
    <property type="match status" value="1"/>
</dbReference>
<dbReference type="PANTHER" id="PTHR37835:SF1">
    <property type="entry name" value="ALPHA-CLOSTRIPAIN"/>
    <property type="match status" value="1"/>
</dbReference>
<evidence type="ECO:0000313" key="3">
    <source>
        <dbReference type="EMBL" id="KAA4662325.1"/>
    </source>
</evidence>
<keyword evidence="1" id="KW-0732">Signal</keyword>
<dbReference type="Pfam" id="PF03415">
    <property type="entry name" value="Peptidase_C11"/>
    <property type="match status" value="1"/>
</dbReference>
<organism evidence="3 4">
    <name type="scientific">Bacteroides ovatus</name>
    <dbReference type="NCBI Taxonomy" id="28116"/>
    <lineage>
        <taxon>Bacteria</taxon>
        <taxon>Pseudomonadati</taxon>
        <taxon>Bacteroidota</taxon>
        <taxon>Bacteroidia</taxon>
        <taxon>Bacteroidales</taxon>
        <taxon>Bacteroidaceae</taxon>
        <taxon>Bacteroides</taxon>
    </lineage>
</organism>
<evidence type="ECO:0000313" key="2">
    <source>
        <dbReference type="EMBL" id="KAA4095761.1"/>
    </source>
</evidence>
<dbReference type="RefSeq" id="WP_004310275.1">
    <property type="nucleotide sequence ID" value="NZ_CAXTIO010000016.1"/>
</dbReference>
<feature type="signal peptide" evidence="1">
    <location>
        <begin position="1"/>
        <end position="19"/>
    </location>
</feature>
<reference evidence="4 5" key="1">
    <citation type="journal article" date="2019" name="Nat. Med.">
        <title>A library of human gut bacterial isolates paired with longitudinal multiomics data enables mechanistic microbiome research.</title>
        <authorList>
            <person name="Poyet M."/>
            <person name="Groussin M."/>
            <person name="Gibbons S.M."/>
            <person name="Avila-Pacheco J."/>
            <person name="Jiang X."/>
            <person name="Kearney S.M."/>
            <person name="Perrotta A.R."/>
            <person name="Berdy B."/>
            <person name="Zhao S."/>
            <person name="Lieberman T.D."/>
            <person name="Swanson P.K."/>
            <person name="Smith M."/>
            <person name="Roesemann S."/>
            <person name="Alexander J.E."/>
            <person name="Rich S.A."/>
            <person name="Livny J."/>
            <person name="Vlamakis H."/>
            <person name="Clish C."/>
            <person name="Bullock K."/>
            <person name="Deik A."/>
            <person name="Scott J."/>
            <person name="Pierce K.A."/>
            <person name="Xavier R.J."/>
            <person name="Alm E.J."/>
        </authorList>
    </citation>
    <scope>NUCLEOTIDE SEQUENCE [LARGE SCALE GENOMIC DNA]</scope>
    <source>
        <strain evidence="2 5">BIOML-A134</strain>
        <strain evidence="3 4">BIOML-A14</strain>
    </source>
</reference>
<dbReference type="Proteomes" id="UP000435985">
    <property type="component" value="Unassembled WGS sequence"/>
</dbReference>
<evidence type="ECO:0000313" key="5">
    <source>
        <dbReference type="Proteomes" id="UP000473905"/>
    </source>
</evidence>
<dbReference type="PANTHER" id="PTHR37835">
    <property type="entry name" value="ALPHA-CLOSTRIPAIN"/>
    <property type="match status" value="1"/>
</dbReference>
<dbReference type="EMBL" id="VWKB01000021">
    <property type="protein sequence ID" value="KAA4095761.1"/>
    <property type="molecule type" value="Genomic_DNA"/>
</dbReference>
<evidence type="ECO:0000256" key="1">
    <source>
        <dbReference type="SAM" id="SignalP"/>
    </source>
</evidence>